<reference evidence="1 2" key="1">
    <citation type="submission" date="2020-08" db="EMBL/GenBank/DDBJ databases">
        <title>Genome sequence of Rhodobacteraceae bacterium Lw-13e.</title>
        <authorList>
            <person name="Poehlein A."/>
            <person name="Wolter L."/>
            <person name="Daniel R."/>
            <person name="Brinkhoff T."/>
        </authorList>
    </citation>
    <scope>NUCLEOTIDE SEQUENCE [LARGE SCALE GENOMIC DNA]</scope>
    <source>
        <strain evidence="1 2">Lw-13e</strain>
    </source>
</reference>
<accession>A0A418SI52</accession>
<dbReference type="KEGG" id="palw:PSAL_034210"/>
<name>A0A418SI52_9RHOB</name>
<dbReference type="Proteomes" id="UP000283786">
    <property type="component" value="Chromosome"/>
</dbReference>
<gene>
    <name evidence="1" type="ORF">PSAL_034210</name>
</gene>
<organism evidence="1 2">
    <name type="scientific">Pseudooceanicola algae</name>
    <dbReference type="NCBI Taxonomy" id="1537215"/>
    <lineage>
        <taxon>Bacteria</taxon>
        <taxon>Pseudomonadati</taxon>
        <taxon>Pseudomonadota</taxon>
        <taxon>Alphaproteobacteria</taxon>
        <taxon>Rhodobacterales</taxon>
        <taxon>Paracoccaceae</taxon>
        <taxon>Pseudooceanicola</taxon>
    </lineage>
</organism>
<evidence type="ECO:0000313" key="2">
    <source>
        <dbReference type="Proteomes" id="UP000283786"/>
    </source>
</evidence>
<evidence type="ECO:0000313" key="1">
    <source>
        <dbReference type="EMBL" id="QPM92158.1"/>
    </source>
</evidence>
<dbReference type="EMBL" id="CP060436">
    <property type="protein sequence ID" value="QPM92158.1"/>
    <property type="molecule type" value="Genomic_DNA"/>
</dbReference>
<keyword evidence="2" id="KW-1185">Reference proteome</keyword>
<proteinExistence type="predicted"/>
<dbReference type="RefSeq" id="WP_119838766.1">
    <property type="nucleotide sequence ID" value="NZ_CP060436.1"/>
</dbReference>
<sequence length="256" mass="29291">MDINISYHRGETDPGNGPVRVGWLLSKVDAPVIYDAPRRVNSRDARRTHAKAASRCPAVLNVESRYFEIPCPIDVNIGFDRDKEGRAILRNLAGDGSTVRAGKLGKMLTLVAEKEWRYPDRPVVQMKLPYLFVCDEPVYLTQLDAYMHYRRQPLPGTIFAGRFPIHLWPRPLMWAFEWHDITKPLVIQRGDPLFYCQFDADGPDRSTQLVEAEMTPELQTYLDHISGAVNYVNQTFALFEAAERARPQHLLSPKVK</sequence>
<dbReference type="OrthoDB" id="7401736at2"/>
<dbReference type="AlphaFoldDB" id="A0A418SI52"/>
<protein>
    <submittedName>
        <fullName evidence="1">Uncharacterized protein</fullName>
    </submittedName>
</protein>